<organism evidence="4 5">
    <name type="scientific">Xylaria bambusicola</name>
    <dbReference type="NCBI Taxonomy" id="326684"/>
    <lineage>
        <taxon>Eukaryota</taxon>
        <taxon>Fungi</taxon>
        <taxon>Dikarya</taxon>
        <taxon>Ascomycota</taxon>
        <taxon>Pezizomycotina</taxon>
        <taxon>Sordariomycetes</taxon>
        <taxon>Xylariomycetidae</taxon>
        <taxon>Xylariales</taxon>
        <taxon>Xylariaceae</taxon>
        <taxon>Xylaria</taxon>
    </lineage>
</organism>
<evidence type="ECO:0000256" key="3">
    <source>
        <dbReference type="ARBA" id="ARBA00023002"/>
    </source>
</evidence>
<accession>A0AAN7U797</accession>
<keyword evidence="3" id="KW-0560">Oxidoreductase</keyword>
<dbReference type="CDD" id="cd05233">
    <property type="entry name" value="SDR_c"/>
    <property type="match status" value="1"/>
</dbReference>
<evidence type="ECO:0000313" key="4">
    <source>
        <dbReference type="EMBL" id="KAK5626920.1"/>
    </source>
</evidence>
<keyword evidence="5" id="KW-1185">Reference proteome</keyword>
<dbReference type="Proteomes" id="UP001305414">
    <property type="component" value="Unassembled WGS sequence"/>
</dbReference>
<gene>
    <name evidence="4" type="ORF">RRF57_002635</name>
</gene>
<evidence type="ECO:0000256" key="1">
    <source>
        <dbReference type="ARBA" id="ARBA00006484"/>
    </source>
</evidence>
<dbReference type="Pfam" id="PF13561">
    <property type="entry name" value="adh_short_C2"/>
    <property type="match status" value="1"/>
</dbReference>
<name>A0AAN7U797_9PEZI</name>
<dbReference type="InterPro" id="IPR051122">
    <property type="entry name" value="SDR_DHRS6-like"/>
</dbReference>
<keyword evidence="2" id="KW-0521">NADP</keyword>
<dbReference type="PANTHER" id="PTHR43477">
    <property type="entry name" value="DIHYDROANTICAPSIN 7-DEHYDROGENASE"/>
    <property type="match status" value="1"/>
</dbReference>
<dbReference type="FunFam" id="3.40.50.720:FF:000084">
    <property type="entry name" value="Short-chain dehydrogenase reductase"/>
    <property type="match status" value="1"/>
</dbReference>
<dbReference type="PRINTS" id="PR00081">
    <property type="entry name" value="GDHRDH"/>
</dbReference>
<reference evidence="4 5" key="1">
    <citation type="submission" date="2023-10" db="EMBL/GenBank/DDBJ databases">
        <title>Draft genome sequence of Xylaria bambusicola isolate GMP-LS, the root and basal stem rot pathogen of sugarcane in Indonesia.</title>
        <authorList>
            <person name="Selvaraj P."/>
            <person name="Muralishankar V."/>
            <person name="Muruganantham S."/>
            <person name="Sp S."/>
            <person name="Haryani S."/>
            <person name="Lau K.J.X."/>
            <person name="Naqvi N.I."/>
        </authorList>
    </citation>
    <scope>NUCLEOTIDE SEQUENCE [LARGE SCALE GENOMIC DNA]</scope>
    <source>
        <strain evidence="4">GMP-LS</strain>
    </source>
</reference>
<dbReference type="PRINTS" id="PR00080">
    <property type="entry name" value="SDRFAMILY"/>
</dbReference>
<evidence type="ECO:0000256" key="2">
    <source>
        <dbReference type="ARBA" id="ARBA00022857"/>
    </source>
</evidence>
<dbReference type="EMBL" id="JAWHQM010000004">
    <property type="protein sequence ID" value="KAK5626920.1"/>
    <property type="molecule type" value="Genomic_DNA"/>
</dbReference>
<proteinExistence type="inferred from homology"/>
<dbReference type="AlphaFoldDB" id="A0AAN7U797"/>
<dbReference type="InterPro" id="IPR036291">
    <property type="entry name" value="NAD(P)-bd_dom_sf"/>
</dbReference>
<comment type="similarity">
    <text evidence="1">Belongs to the short-chain dehydrogenases/reductases (SDR) family.</text>
</comment>
<comment type="caution">
    <text evidence="4">The sequence shown here is derived from an EMBL/GenBank/DDBJ whole genome shotgun (WGS) entry which is preliminary data.</text>
</comment>
<protein>
    <submittedName>
        <fullName evidence="4">Uncharacterized protein</fullName>
    </submittedName>
</protein>
<dbReference type="InterPro" id="IPR002347">
    <property type="entry name" value="SDR_fam"/>
</dbReference>
<dbReference type="PANTHER" id="PTHR43477:SF1">
    <property type="entry name" value="DIHYDROANTICAPSIN 7-DEHYDROGENASE"/>
    <property type="match status" value="1"/>
</dbReference>
<dbReference type="Gene3D" id="3.40.50.720">
    <property type="entry name" value="NAD(P)-binding Rossmann-like Domain"/>
    <property type="match status" value="1"/>
</dbReference>
<sequence>MGRFLGKKAVVTGAASGMGQEVAEQLSAEGAIVIALDLTFSEKPSANTSLSPCIIQLKHDVTKPESWDAVASFLSSSGVDILVNAAGVMDYALLHETELSSWRHTLDVDLDGVMLGMRALIPLMKSGGGGSIVNFSSALATIAFAGSPAYHAAKAAVTHLTRNAAVTYAADKIRVNAVLPGIIDTPMVRKQSDEYNAAAVARTPLGRMGTASEIAKCVLFIASEDAAYMTGSAVTIDGGLSAM</sequence>
<dbReference type="SUPFAM" id="SSF51735">
    <property type="entry name" value="NAD(P)-binding Rossmann-fold domains"/>
    <property type="match status" value="1"/>
</dbReference>
<dbReference type="GO" id="GO:0016491">
    <property type="term" value="F:oxidoreductase activity"/>
    <property type="evidence" value="ECO:0007669"/>
    <property type="project" value="UniProtKB-KW"/>
</dbReference>
<evidence type="ECO:0000313" key="5">
    <source>
        <dbReference type="Proteomes" id="UP001305414"/>
    </source>
</evidence>